<organism evidence="1 2">
    <name type="scientific">Lactococcus phage GE1</name>
    <dbReference type="NCBI Taxonomy" id="1698369"/>
    <lineage>
        <taxon>Viruses</taxon>
        <taxon>Duplodnaviria</taxon>
        <taxon>Heunggongvirae</taxon>
        <taxon>Uroviricota</taxon>
        <taxon>Caudoviricetes</taxon>
        <taxon>Chertseyvirus</taxon>
        <taxon>Chertseyvirus GE1</taxon>
    </lineage>
</organism>
<dbReference type="Proteomes" id="UP000204630">
    <property type="component" value="Segment"/>
</dbReference>
<protein>
    <submittedName>
        <fullName evidence="1">Uncharacterized protein</fullName>
    </submittedName>
</protein>
<accession>A0A0N9BBD8</accession>
<dbReference type="KEGG" id="vg:26797782"/>
<keyword evidence="2" id="KW-1185">Reference proteome</keyword>
<evidence type="ECO:0000313" key="2">
    <source>
        <dbReference type="Proteomes" id="UP000204630"/>
    </source>
</evidence>
<proteinExistence type="predicted"/>
<evidence type="ECO:0000313" key="1">
    <source>
        <dbReference type="EMBL" id="ALA06970.1"/>
    </source>
</evidence>
<dbReference type="GeneID" id="26797782"/>
<sequence length="67" mass="7735">MKQAQQFPINGEAVCQAVNATVAIKKNLRQLNMLFDNMNQDEKVAFFSNSFIKDYVADFDRKEIEFA</sequence>
<dbReference type="RefSeq" id="YP_009226644.1">
    <property type="nucleotide sequence ID" value="NC_029118.1"/>
</dbReference>
<name>A0A0N9BBD8_9CAUD</name>
<dbReference type="EMBL" id="KT339177">
    <property type="protein sequence ID" value="ALA06970.1"/>
    <property type="molecule type" value="Genomic_DNA"/>
</dbReference>
<reference evidence="1 2" key="1">
    <citation type="journal article" date="2015" name="Appl. Environ. Microbiol.">
        <title>A virulent phage infecting Lactococcus garvieae, with homology to Lactococcus lactis phages.</title>
        <authorList>
            <person name="Eraclio G."/>
            <person name="Tremblay D.M."/>
            <person name="Lacelle-Cote A."/>
            <person name="Labrie S.J."/>
            <person name="Fortina M.G."/>
            <person name="Moineau S."/>
        </authorList>
    </citation>
    <scope>NUCLEOTIDE SEQUENCE [LARGE SCALE GENOMIC DNA]</scope>
</reference>